<evidence type="ECO:0008006" key="2">
    <source>
        <dbReference type="Google" id="ProtNLM"/>
    </source>
</evidence>
<reference evidence="1" key="1">
    <citation type="submission" date="2018-05" db="EMBL/GenBank/DDBJ databases">
        <authorList>
            <person name="Lanie J.A."/>
            <person name="Ng W.-L."/>
            <person name="Kazmierczak K.M."/>
            <person name="Andrzejewski T.M."/>
            <person name="Davidsen T.M."/>
            <person name="Wayne K.J."/>
            <person name="Tettelin H."/>
            <person name="Glass J.I."/>
            <person name="Rusch D."/>
            <person name="Podicherti R."/>
            <person name="Tsui H.-C.T."/>
            <person name="Winkler M.E."/>
        </authorList>
    </citation>
    <scope>NUCLEOTIDE SEQUENCE</scope>
</reference>
<sequence length="164" mass="19186">MRKLLKCFSIMAIYLLITACPYESSVPLASPSEKLIPDLLGKWIIHDGKGDHVVIKKLDKYQYQINDFKFDNDKKEYISENYKAHSSTIDNEIFLNISPIESEKTTFFIYKIEFQGADSLHLVEVSQYIREQFHSSVDLEAFVIKYKDLSFFFGEESLYIKDDE</sequence>
<dbReference type="PROSITE" id="PS51257">
    <property type="entry name" value="PROKAR_LIPOPROTEIN"/>
    <property type="match status" value="1"/>
</dbReference>
<evidence type="ECO:0000313" key="1">
    <source>
        <dbReference type="EMBL" id="SVB66135.1"/>
    </source>
</evidence>
<gene>
    <name evidence="1" type="ORF">METZ01_LOCUS218989</name>
</gene>
<proteinExistence type="predicted"/>
<name>A0A382FU91_9ZZZZ</name>
<dbReference type="EMBL" id="UINC01051687">
    <property type="protein sequence ID" value="SVB66135.1"/>
    <property type="molecule type" value="Genomic_DNA"/>
</dbReference>
<protein>
    <recommendedName>
        <fullName evidence="2">Lipocalin-like domain-containing protein</fullName>
    </recommendedName>
</protein>
<dbReference type="AlphaFoldDB" id="A0A382FU91"/>
<accession>A0A382FU91</accession>
<organism evidence="1">
    <name type="scientific">marine metagenome</name>
    <dbReference type="NCBI Taxonomy" id="408172"/>
    <lineage>
        <taxon>unclassified sequences</taxon>
        <taxon>metagenomes</taxon>
        <taxon>ecological metagenomes</taxon>
    </lineage>
</organism>